<dbReference type="RefSeq" id="WP_231950216.1">
    <property type="nucleotide sequence ID" value="NZ_CAAAJD010000025.1"/>
</dbReference>
<evidence type="ECO:0000313" key="3">
    <source>
        <dbReference type="EMBL" id="KTD20420.1"/>
    </source>
</evidence>
<dbReference type="PANTHER" id="PTHR46648:SF1">
    <property type="entry name" value="ADENOSINE 5'-MONOPHOSPHORAMIDASE HNT1"/>
    <property type="match status" value="1"/>
</dbReference>
<reference evidence="3 4" key="1">
    <citation type="submission" date="2015-11" db="EMBL/GenBank/DDBJ databases">
        <title>Genomic analysis of 38 Legionella species identifies large and diverse effector repertoires.</title>
        <authorList>
            <person name="Burstein D."/>
            <person name="Amaro F."/>
            <person name="Zusman T."/>
            <person name="Lifshitz Z."/>
            <person name="Cohen O."/>
            <person name="Gilbert J.A."/>
            <person name="Pupko T."/>
            <person name="Shuman H.A."/>
            <person name="Segal G."/>
        </authorList>
    </citation>
    <scope>NUCLEOTIDE SEQUENCE [LARGE SCALE GENOMIC DNA]</scope>
    <source>
        <strain evidence="3 4">ATCC 49751</strain>
    </source>
</reference>
<dbReference type="Pfam" id="PF01230">
    <property type="entry name" value="HIT"/>
    <property type="match status" value="1"/>
</dbReference>
<comment type="caution">
    <text evidence="1">Lacks conserved residue(s) required for the propagation of feature annotation.</text>
</comment>
<dbReference type="GO" id="GO:0009117">
    <property type="term" value="P:nucleotide metabolic process"/>
    <property type="evidence" value="ECO:0007669"/>
    <property type="project" value="TreeGrafter"/>
</dbReference>
<proteinExistence type="predicted"/>
<dbReference type="InterPro" id="IPR036265">
    <property type="entry name" value="HIT-like_sf"/>
</dbReference>
<dbReference type="Proteomes" id="UP000054869">
    <property type="component" value="Unassembled WGS sequence"/>
</dbReference>
<protein>
    <submittedName>
        <fullName evidence="3">Histidine triad (HIT) protein</fullName>
    </submittedName>
</protein>
<dbReference type="Gene3D" id="3.30.428.10">
    <property type="entry name" value="HIT-like"/>
    <property type="match status" value="1"/>
</dbReference>
<dbReference type="EMBL" id="LNYI01000040">
    <property type="protein sequence ID" value="KTD20420.1"/>
    <property type="molecule type" value="Genomic_DNA"/>
</dbReference>
<keyword evidence="4" id="KW-1185">Reference proteome</keyword>
<sequence>MQNQKKCVIDLIVTKEEQAYIIFEDEKFIAFLDHRPLFPGHTLLAPKRHFKTLTDLPDQMIQPFFLLIKKMTKAVTEAMGASGSFVAMNNVISQSYPSPPCTCRT</sequence>
<dbReference type="eggNOG" id="COG0537">
    <property type="taxonomic scope" value="Bacteria"/>
</dbReference>
<evidence type="ECO:0000313" key="4">
    <source>
        <dbReference type="Proteomes" id="UP000054869"/>
    </source>
</evidence>
<dbReference type="PRINTS" id="PR00332">
    <property type="entry name" value="HISTRIAD"/>
</dbReference>
<dbReference type="SUPFAM" id="SSF54197">
    <property type="entry name" value="HIT-like"/>
    <property type="match status" value="1"/>
</dbReference>
<dbReference type="PATRIC" id="fig|45067.4.peg.1933"/>
<comment type="caution">
    <text evidence="3">The sequence shown here is derived from an EMBL/GenBank/DDBJ whole genome shotgun (WGS) entry which is preliminary data.</text>
</comment>
<evidence type="ECO:0000256" key="1">
    <source>
        <dbReference type="PROSITE-ProRule" id="PRU00464"/>
    </source>
</evidence>
<dbReference type="InterPro" id="IPR001310">
    <property type="entry name" value="Histidine_triad_HIT"/>
</dbReference>
<feature type="domain" description="HIT" evidence="2">
    <location>
        <begin position="8"/>
        <end position="105"/>
    </location>
</feature>
<name>A0A0W0VJZ9_9GAMM</name>
<evidence type="ECO:0000259" key="2">
    <source>
        <dbReference type="PROSITE" id="PS51084"/>
    </source>
</evidence>
<dbReference type="GO" id="GO:0003824">
    <property type="term" value="F:catalytic activity"/>
    <property type="evidence" value="ECO:0007669"/>
    <property type="project" value="InterPro"/>
</dbReference>
<dbReference type="PANTHER" id="PTHR46648">
    <property type="entry name" value="HIT FAMILY PROTEIN 1"/>
    <property type="match status" value="1"/>
</dbReference>
<dbReference type="STRING" id="45067.Llan_1844"/>
<accession>A0A0W0VJZ9</accession>
<dbReference type="PROSITE" id="PS51084">
    <property type="entry name" value="HIT_2"/>
    <property type="match status" value="1"/>
</dbReference>
<dbReference type="InterPro" id="IPR011146">
    <property type="entry name" value="HIT-like"/>
</dbReference>
<gene>
    <name evidence="3" type="ORF">Llan_1844</name>
</gene>
<dbReference type="AlphaFoldDB" id="A0A0W0VJZ9"/>
<organism evidence="3 4">
    <name type="scientific">Legionella lansingensis</name>
    <dbReference type="NCBI Taxonomy" id="45067"/>
    <lineage>
        <taxon>Bacteria</taxon>
        <taxon>Pseudomonadati</taxon>
        <taxon>Pseudomonadota</taxon>
        <taxon>Gammaproteobacteria</taxon>
        <taxon>Legionellales</taxon>
        <taxon>Legionellaceae</taxon>
        <taxon>Legionella</taxon>
    </lineage>
</organism>